<reference evidence="3 4" key="1">
    <citation type="submission" date="2022-10" db="EMBL/GenBank/DDBJ databases">
        <title>The complete genomes of actinobacterial strains from the NBC collection.</title>
        <authorList>
            <person name="Joergensen T.S."/>
            <person name="Alvarez Arevalo M."/>
            <person name="Sterndorff E.B."/>
            <person name="Faurdal D."/>
            <person name="Vuksanovic O."/>
            <person name="Mourched A.-S."/>
            <person name="Charusanti P."/>
            <person name="Shaw S."/>
            <person name="Blin K."/>
            <person name="Weber T."/>
        </authorList>
    </citation>
    <scope>NUCLEOTIDE SEQUENCE [LARGE SCALE GENOMIC DNA]</scope>
    <source>
        <strain evidence="3 4">NBC 01753</strain>
    </source>
</reference>
<dbReference type="Pfam" id="PF13699">
    <property type="entry name" value="eCIS_core"/>
    <property type="match status" value="1"/>
</dbReference>
<gene>
    <name evidence="3" type="ORF">OIE73_03535</name>
</gene>
<feature type="region of interest" description="Disordered" evidence="1">
    <location>
        <begin position="163"/>
        <end position="210"/>
    </location>
</feature>
<proteinExistence type="predicted"/>
<feature type="domain" description="eCIS core" evidence="2">
    <location>
        <begin position="76"/>
        <end position="151"/>
    </location>
</feature>
<name>A0ABZ1GFK6_9ACTN</name>
<dbReference type="EMBL" id="CP109134">
    <property type="protein sequence ID" value="WSD04918.1"/>
    <property type="molecule type" value="Genomic_DNA"/>
</dbReference>
<feature type="compositionally biased region" description="Basic and acidic residues" evidence="1">
    <location>
        <begin position="718"/>
        <end position="738"/>
    </location>
</feature>
<dbReference type="InterPro" id="IPR025295">
    <property type="entry name" value="eCIS_core_dom"/>
</dbReference>
<feature type="region of interest" description="Disordered" evidence="1">
    <location>
        <begin position="670"/>
        <end position="738"/>
    </location>
</feature>
<evidence type="ECO:0000313" key="3">
    <source>
        <dbReference type="EMBL" id="WSD04918.1"/>
    </source>
</evidence>
<organism evidence="3 4">
    <name type="scientific">Streptomyces hirsutus</name>
    <dbReference type="NCBI Taxonomy" id="35620"/>
    <lineage>
        <taxon>Bacteria</taxon>
        <taxon>Bacillati</taxon>
        <taxon>Actinomycetota</taxon>
        <taxon>Actinomycetes</taxon>
        <taxon>Kitasatosporales</taxon>
        <taxon>Streptomycetaceae</taxon>
        <taxon>Streptomyces</taxon>
    </lineage>
</organism>
<feature type="region of interest" description="Disordered" evidence="1">
    <location>
        <begin position="1"/>
        <end position="25"/>
    </location>
</feature>
<sequence>MHHRSQSGKAGPPTARDAEEARPCTCGHAPAGGACGCSGGGADDREVTLRRSAVDTPTATAVPAGVHDALRSPATPVPPAIRSGAERMLGGDFSSVRVHSGDAAARSARALGARAYTVGRDIVMGAAAAAAPPPEVHRLLTHELAHVRQDGAEYRGGPIRIGGVGDPEEAAADAAAGTADGAGPTAATRGARPDGGAVLRRRPVEPTTDEEADLAVSTVLDALYQPQLSDDPLVLIAEAVQLQSRFGEVRHPLTRTVAARKLLTIRGVLGQLVAKAARDASGALESPDFYGAMRRWTGNGARSVQEIPPFLPDQVQEWQAWLLETGVAATPKPGGAPRPHGQGPATLRPAPETDPFARPEPVTEVGGLGSVQPTTAAEGAAEGAAEASAGGPEIHRGLAQLGKVDYASAVRAVASLSGGEGGSGTMRPDLRNVPSGTLLDFTGQVWFVSDRLYPVDRTGHLAAEEAGYDISTISLAPGGTYFFGRFALRTEGARSGLPVRLLLRIDGAAPRLAAGGNVYAGGVNRTFAPLSAELSRLLGEGAGVGIVVSSRYGTPQPQLQWENVGRAFRKAPDYAGWAVRVRAAEALENPNKELERQAVGYLIGALVSTLPEVGAMALVLQLVTGTTWLAETARAAAYARTEDEVDLAAQEIARVFANLAVDHLIQTGIAKSQGGHGRSRGAGPGRHGGEPHAPSPGERPAEPVPRETEPGAGGGKKKPAEPDEHAAPGRARPKEEVRLPESLRGCRVGSLYCSLESLYERRKFREHMKRRMEHDKYLGPMAEEDLVIGRSGRRNVPSGEAAYIRYLREVPREEWSRPFAKAVARAEAPGARPGVEYRELQLGGGRRGRWPLDDLGSPWQVHHEPPLEFGGRDEPAFLKPVPYRVHFEVSRWWAGLKKMIKGELSASEWREITRGSEEYDMDDL</sequence>
<evidence type="ECO:0000259" key="2">
    <source>
        <dbReference type="Pfam" id="PF13699"/>
    </source>
</evidence>
<feature type="compositionally biased region" description="Low complexity" evidence="1">
    <location>
        <begin position="376"/>
        <end position="389"/>
    </location>
</feature>
<protein>
    <submittedName>
        <fullName evidence="3">DUF4157 domain-containing protein</fullName>
    </submittedName>
</protein>
<dbReference type="PROSITE" id="PS51257">
    <property type="entry name" value="PROKAR_LIPOPROTEIN"/>
    <property type="match status" value="1"/>
</dbReference>
<feature type="compositionally biased region" description="Gly residues" evidence="1">
    <location>
        <begin position="674"/>
        <end position="686"/>
    </location>
</feature>
<evidence type="ECO:0000256" key="1">
    <source>
        <dbReference type="SAM" id="MobiDB-lite"/>
    </source>
</evidence>
<feature type="compositionally biased region" description="Low complexity" evidence="1">
    <location>
        <begin position="172"/>
        <end position="190"/>
    </location>
</feature>
<accession>A0ABZ1GFK6</accession>
<dbReference type="Proteomes" id="UP001335325">
    <property type="component" value="Chromosome"/>
</dbReference>
<feature type="region of interest" description="Disordered" evidence="1">
    <location>
        <begin position="54"/>
        <end position="78"/>
    </location>
</feature>
<evidence type="ECO:0000313" key="4">
    <source>
        <dbReference type="Proteomes" id="UP001335325"/>
    </source>
</evidence>
<keyword evidence="4" id="KW-1185">Reference proteome</keyword>
<feature type="compositionally biased region" description="Low complexity" evidence="1">
    <location>
        <begin position="54"/>
        <end position="64"/>
    </location>
</feature>
<dbReference type="GeneID" id="91541611"/>
<dbReference type="RefSeq" id="WP_326751212.1">
    <property type="nucleotide sequence ID" value="NZ_CP109134.1"/>
</dbReference>
<feature type="compositionally biased region" description="Basic and acidic residues" evidence="1">
    <location>
        <begin position="699"/>
        <end position="709"/>
    </location>
</feature>
<feature type="region of interest" description="Disordered" evidence="1">
    <location>
        <begin position="328"/>
        <end position="389"/>
    </location>
</feature>